<reference evidence="2" key="1">
    <citation type="submission" date="2020-04" db="EMBL/GenBank/DDBJ databases">
        <authorList>
            <person name="Zhang T."/>
        </authorList>
    </citation>
    <scope>NUCLEOTIDE SEQUENCE</scope>
    <source>
        <strain evidence="2">HKST-UBA12</strain>
    </source>
</reference>
<dbReference type="Pfam" id="PF01850">
    <property type="entry name" value="PIN"/>
    <property type="match status" value="1"/>
</dbReference>
<dbReference type="AlphaFoldDB" id="A0A955I7U4"/>
<gene>
    <name evidence="2" type="ORF">KC640_03570</name>
</gene>
<reference evidence="2" key="2">
    <citation type="journal article" date="2021" name="Microbiome">
        <title>Successional dynamics and alternative stable states in a saline activated sludge microbial community over 9 years.</title>
        <authorList>
            <person name="Wang Y."/>
            <person name="Ye J."/>
            <person name="Ju F."/>
            <person name="Liu L."/>
            <person name="Boyd J.A."/>
            <person name="Deng Y."/>
            <person name="Parks D.H."/>
            <person name="Jiang X."/>
            <person name="Yin X."/>
            <person name="Woodcroft B.J."/>
            <person name="Tyson G.W."/>
            <person name="Hugenholtz P."/>
            <person name="Polz M.F."/>
            <person name="Zhang T."/>
        </authorList>
    </citation>
    <scope>NUCLEOTIDE SEQUENCE</scope>
    <source>
        <strain evidence="2">HKST-UBA12</strain>
    </source>
</reference>
<comment type="caution">
    <text evidence="2">The sequence shown here is derived from an EMBL/GenBank/DDBJ whole genome shotgun (WGS) entry which is preliminary data.</text>
</comment>
<dbReference type="InterPro" id="IPR029060">
    <property type="entry name" value="PIN-like_dom_sf"/>
</dbReference>
<sequence>WKTKARELIKETIDRDNTIVISSMFFTEFLAGRQGEYNLEKLLSRMDAVNNLELEIVHPLNAIYAGELRQKYKLRTPDAIHLATAIKSGCKTFWTGDKRLQKVKEIEVMIF</sequence>
<evidence type="ECO:0000259" key="1">
    <source>
        <dbReference type="Pfam" id="PF01850"/>
    </source>
</evidence>
<evidence type="ECO:0000313" key="3">
    <source>
        <dbReference type="Proteomes" id="UP000760819"/>
    </source>
</evidence>
<name>A0A955I7U4_9BACT</name>
<feature type="domain" description="PIN" evidence="1">
    <location>
        <begin position="5"/>
        <end position="105"/>
    </location>
</feature>
<organism evidence="2 3">
    <name type="scientific">Candidatus Dojkabacteria bacterium</name>
    <dbReference type="NCBI Taxonomy" id="2099670"/>
    <lineage>
        <taxon>Bacteria</taxon>
        <taxon>Candidatus Dojkabacteria</taxon>
    </lineage>
</organism>
<dbReference type="SUPFAM" id="SSF88723">
    <property type="entry name" value="PIN domain-like"/>
    <property type="match status" value="1"/>
</dbReference>
<dbReference type="CDD" id="cd09874">
    <property type="entry name" value="PIN_MT3492-like"/>
    <property type="match status" value="1"/>
</dbReference>
<proteinExistence type="predicted"/>
<feature type="non-terminal residue" evidence="2">
    <location>
        <position position="1"/>
    </location>
</feature>
<accession>A0A955I7U4</accession>
<evidence type="ECO:0000313" key="2">
    <source>
        <dbReference type="EMBL" id="MCA9379482.1"/>
    </source>
</evidence>
<dbReference type="EMBL" id="JAGQLI010000201">
    <property type="protein sequence ID" value="MCA9379482.1"/>
    <property type="molecule type" value="Genomic_DNA"/>
</dbReference>
<dbReference type="Gene3D" id="3.40.50.1010">
    <property type="entry name" value="5'-nuclease"/>
    <property type="match status" value="1"/>
</dbReference>
<protein>
    <submittedName>
        <fullName evidence="2">Type II toxin-antitoxin system VapC family toxin</fullName>
    </submittedName>
</protein>
<dbReference type="InterPro" id="IPR002716">
    <property type="entry name" value="PIN_dom"/>
</dbReference>
<dbReference type="Proteomes" id="UP000760819">
    <property type="component" value="Unassembled WGS sequence"/>
</dbReference>